<dbReference type="InterPro" id="IPR005064">
    <property type="entry name" value="BUG"/>
</dbReference>
<feature type="signal peptide" evidence="2">
    <location>
        <begin position="1"/>
        <end position="26"/>
    </location>
</feature>
<dbReference type="PIRSF" id="PIRSF017082">
    <property type="entry name" value="YflP"/>
    <property type="match status" value="1"/>
</dbReference>
<evidence type="ECO:0000256" key="1">
    <source>
        <dbReference type="ARBA" id="ARBA00006987"/>
    </source>
</evidence>
<dbReference type="Pfam" id="PF03401">
    <property type="entry name" value="TctC"/>
    <property type="match status" value="1"/>
</dbReference>
<gene>
    <name evidence="3" type="ORF">ABIE13_002618</name>
</gene>
<evidence type="ECO:0000313" key="4">
    <source>
        <dbReference type="Proteomes" id="UP001549320"/>
    </source>
</evidence>
<evidence type="ECO:0000313" key="3">
    <source>
        <dbReference type="EMBL" id="MET4577507.1"/>
    </source>
</evidence>
<dbReference type="CDD" id="cd13578">
    <property type="entry name" value="PBP2_Bug27"/>
    <property type="match status" value="1"/>
</dbReference>
<dbReference type="PANTHER" id="PTHR42928:SF5">
    <property type="entry name" value="BLR1237 PROTEIN"/>
    <property type="match status" value="1"/>
</dbReference>
<name>A0ABV2Q9A3_9BURK</name>
<feature type="chain" id="PRO_5047026042" evidence="2">
    <location>
        <begin position="27"/>
        <end position="327"/>
    </location>
</feature>
<comment type="similarity">
    <text evidence="1">Belongs to the UPF0065 (bug) family.</text>
</comment>
<dbReference type="Gene3D" id="3.40.190.150">
    <property type="entry name" value="Bordetella uptake gene, domain 1"/>
    <property type="match status" value="1"/>
</dbReference>
<dbReference type="Proteomes" id="UP001549320">
    <property type="component" value="Unassembled WGS sequence"/>
</dbReference>
<dbReference type="SUPFAM" id="SSF53850">
    <property type="entry name" value="Periplasmic binding protein-like II"/>
    <property type="match status" value="1"/>
</dbReference>
<dbReference type="InterPro" id="IPR042100">
    <property type="entry name" value="Bug_dom1"/>
</dbReference>
<keyword evidence="2" id="KW-0732">Signal</keyword>
<dbReference type="Gene3D" id="3.40.190.10">
    <property type="entry name" value="Periplasmic binding protein-like II"/>
    <property type="match status" value="1"/>
</dbReference>
<dbReference type="RefSeq" id="WP_354443957.1">
    <property type="nucleotide sequence ID" value="NZ_JBEPSH010000005.1"/>
</dbReference>
<sequence>MTHISHRRRSLTAGLMALAVQTPVWSADTFPAKPLRLVVPFGSGGANDVLARLLADQLSRRLGQVVVVENRAGAGGNIGAENAAKSAPDGYNLFWAQAATHGINPAIYKRLGFDPVRDFASVALVGQAPLVFMARPEGRVKSLTELIALAKAAPDSLVYATGGVGTSLHVAGELFKSMAQVSILHAAYKGGNGPVTDAIAGHVDLVIDGLQSGIRFIKSGQLIPLAVTSKERLPGLPKTPTIGETIPGYEALTWSAVAAPAGTPAPVINALNREINAAVQLVTLRERFQDLYVTPTGGTPEAMDKFVRSELVKWKRIAVERNITAES</sequence>
<dbReference type="EMBL" id="JBEPSH010000005">
    <property type="protein sequence ID" value="MET4577507.1"/>
    <property type="molecule type" value="Genomic_DNA"/>
</dbReference>
<comment type="caution">
    <text evidence="3">The sequence shown here is derived from an EMBL/GenBank/DDBJ whole genome shotgun (WGS) entry which is preliminary data.</text>
</comment>
<protein>
    <submittedName>
        <fullName evidence="3">Tripartite-type tricarboxylate transporter receptor subunit TctC</fullName>
    </submittedName>
</protein>
<proteinExistence type="inferred from homology"/>
<evidence type="ECO:0000256" key="2">
    <source>
        <dbReference type="SAM" id="SignalP"/>
    </source>
</evidence>
<keyword evidence="4" id="KW-1185">Reference proteome</keyword>
<accession>A0ABV2Q9A3</accession>
<organism evidence="3 4">
    <name type="scientific">Ottowia thiooxydans</name>
    <dbReference type="NCBI Taxonomy" id="219182"/>
    <lineage>
        <taxon>Bacteria</taxon>
        <taxon>Pseudomonadati</taxon>
        <taxon>Pseudomonadota</taxon>
        <taxon>Betaproteobacteria</taxon>
        <taxon>Burkholderiales</taxon>
        <taxon>Comamonadaceae</taxon>
        <taxon>Ottowia</taxon>
    </lineage>
</organism>
<keyword evidence="3" id="KW-0675">Receptor</keyword>
<dbReference type="PANTHER" id="PTHR42928">
    <property type="entry name" value="TRICARBOXYLATE-BINDING PROTEIN"/>
    <property type="match status" value="1"/>
</dbReference>
<reference evidence="3 4" key="1">
    <citation type="submission" date="2024-06" db="EMBL/GenBank/DDBJ databases">
        <title>Sorghum-associated microbial communities from plants grown in Nebraska, USA.</title>
        <authorList>
            <person name="Schachtman D."/>
        </authorList>
    </citation>
    <scope>NUCLEOTIDE SEQUENCE [LARGE SCALE GENOMIC DNA]</scope>
    <source>
        <strain evidence="3 4">2709</strain>
    </source>
</reference>